<dbReference type="EMBL" id="LN902842">
    <property type="protein sequence ID" value="CDS42891.1"/>
    <property type="molecule type" value="Genomic_DNA"/>
</dbReference>
<feature type="domain" description="Thioredoxin" evidence="4">
    <location>
        <begin position="1"/>
        <end position="111"/>
    </location>
</feature>
<dbReference type="PRINTS" id="PR00421">
    <property type="entry name" value="THIOREDOXIN"/>
</dbReference>
<dbReference type="Pfam" id="PF00085">
    <property type="entry name" value="Thioredoxin"/>
    <property type="match status" value="1"/>
</dbReference>
<dbReference type="PROSITE" id="PS51352">
    <property type="entry name" value="THIOREDOXIN_2"/>
    <property type="match status" value="1"/>
</dbReference>
<dbReference type="OMA" id="HIHYVTD"/>
<reference evidence="5" key="1">
    <citation type="journal article" date="2013" name="Nature">
        <title>The genomes of four tapeworm species reveal adaptations to parasitism.</title>
        <authorList>
            <person name="Tsai I.J."/>
            <person name="Zarowiecki M."/>
            <person name="Holroyd N."/>
            <person name="Garciarrubio A."/>
            <person name="Sanchez-Flores A."/>
            <person name="Brooks K.L."/>
            <person name="Tracey A."/>
            <person name="Bobes R.J."/>
            <person name="Fragoso G."/>
            <person name="Sciutto E."/>
            <person name="Aslett M."/>
            <person name="Beasley H."/>
            <person name="Bennett H.M."/>
            <person name="Cai J."/>
            <person name="Camicia F."/>
            <person name="Clark R."/>
            <person name="Cucher M."/>
            <person name="De Silva N."/>
            <person name="Day T.A."/>
            <person name="Deplazes P."/>
            <person name="Estrada K."/>
            <person name="Fernandez C."/>
            <person name="Holland P.W."/>
            <person name="Hou J."/>
            <person name="Hu S."/>
            <person name="Huckvale T."/>
            <person name="Hung S.S."/>
            <person name="Kamenetzky L."/>
            <person name="Keane J.A."/>
            <person name="Kiss F."/>
            <person name="Koziol U."/>
            <person name="Lambert O."/>
            <person name="Liu K."/>
            <person name="Luo X."/>
            <person name="Luo Y."/>
            <person name="Macchiaroli N."/>
            <person name="Nichol S."/>
            <person name="Paps J."/>
            <person name="Parkinson J."/>
            <person name="Pouchkina-Stantcheva N."/>
            <person name="Riddiford N."/>
            <person name="Rosenzvit M."/>
            <person name="Salinas G."/>
            <person name="Wasmuth J.D."/>
            <person name="Zamanian M."/>
            <person name="Zheng Y."/>
            <person name="Cai X."/>
            <person name="Soberon X."/>
            <person name="Olson P.D."/>
            <person name="Laclette J.P."/>
            <person name="Brehm K."/>
            <person name="Berriman M."/>
            <person name="Garciarrubio A."/>
            <person name="Bobes R.J."/>
            <person name="Fragoso G."/>
            <person name="Sanchez-Flores A."/>
            <person name="Estrada K."/>
            <person name="Cevallos M.A."/>
            <person name="Morett E."/>
            <person name="Gonzalez V."/>
            <person name="Portillo T."/>
            <person name="Ochoa-Leyva A."/>
            <person name="Jose M.V."/>
            <person name="Sciutto E."/>
            <person name="Landa A."/>
            <person name="Jimenez L."/>
            <person name="Valdes V."/>
            <person name="Carrero J.C."/>
            <person name="Larralde C."/>
            <person name="Morales-Montor J."/>
            <person name="Limon-Lason J."/>
            <person name="Soberon X."/>
            <person name="Laclette J.P."/>
        </authorList>
    </citation>
    <scope>NUCLEOTIDE SEQUENCE [LARGE SCALE GENOMIC DNA]</scope>
</reference>
<keyword evidence="6" id="KW-1185">Reference proteome</keyword>
<feature type="disulfide bond" description="Redox-active" evidence="3">
    <location>
        <begin position="37"/>
        <end position="40"/>
    </location>
</feature>
<dbReference type="CDD" id="cd02947">
    <property type="entry name" value="TRX_family"/>
    <property type="match status" value="1"/>
</dbReference>
<dbReference type="GO" id="GO:0015035">
    <property type="term" value="F:protein-disulfide reductase activity"/>
    <property type="evidence" value="ECO:0007669"/>
    <property type="project" value="InterPro"/>
</dbReference>
<organism evidence="5 6">
    <name type="scientific">Echinococcus multilocularis</name>
    <name type="common">Fox tapeworm</name>
    <dbReference type="NCBI Taxonomy" id="6211"/>
    <lineage>
        <taxon>Eukaryota</taxon>
        <taxon>Metazoa</taxon>
        <taxon>Spiralia</taxon>
        <taxon>Lophotrochozoa</taxon>
        <taxon>Platyhelminthes</taxon>
        <taxon>Cestoda</taxon>
        <taxon>Eucestoda</taxon>
        <taxon>Cyclophyllidea</taxon>
        <taxon>Taeniidae</taxon>
        <taxon>Echinococcus</taxon>
    </lineage>
</organism>
<accession>A0A068YEA4</accession>
<dbReference type="InterPro" id="IPR005746">
    <property type="entry name" value="Thioredoxin"/>
</dbReference>
<name>A0A068YEA4_ECHMU</name>
<dbReference type="Proteomes" id="UP000017246">
    <property type="component" value="Unassembled WGS sequence"/>
</dbReference>
<reference evidence="5" key="2">
    <citation type="submission" date="2015-11" db="EMBL/GenBank/DDBJ databases">
        <authorList>
            <person name="Zhang Y."/>
            <person name="Guo Z."/>
        </authorList>
    </citation>
    <scope>NUCLEOTIDE SEQUENCE</scope>
</reference>
<sequence length="113" mass="12338">MSGEPSTTAVRHVDAEGLKRVLGDNRLVVINFCAPWCGPCRLLAPKVEQLAKQHQDIIFVKVDIDECEEVSAQYNVSALPTLIAVRNGHIVGRVVGASEADLQQMVNANRDQC</sequence>
<dbReference type="OrthoDB" id="2121326at2759"/>
<dbReference type="PIRSF" id="PIRSF000077">
    <property type="entry name" value="Thioredoxin"/>
    <property type="match status" value="1"/>
</dbReference>
<evidence type="ECO:0000256" key="2">
    <source>
        <dbReference type="PIRNR" id="PIRNR000077"/>
    </source>
</evidence>
<dbReference type="STRING" id="6211.A0A068YEA4"/>
<dbReference type="eggNOG" id="KOG0907">
    <property type="taxonomic scope" value="Eukaryota"/>
</dbReference>
<evidence type="ECO:0000313" key="5">
    <source>
        <dbReference type="EMBL" id="CDS42891.1"/>
    </source>
</evidence>
<evidence type="ECO:0000259" key="4">
    <source>
        <dbReference type="PROSITE" id="PS51352"/>
    </source>
</evidence>
<evidence type="ECO:0000256" key="1">
    <source>
        <dbReference type="ARBA" id="ARBA00023157"/>
    </source>
</evidence>
<protein>
    <recommendedName>
        <fullName evidence="2">Thioredoxin</fullName>
    </recommendedName>
</protein>
<keyword evidence="3" id="KW-0676">Redox-active center</keyword>
<evidence type="ECO:0000256" key="3">
    <source>
        <dbReference type="PIRSR" id="PIRSR000077-4"/>
    </source>
</evidence>
<dbReference type="SUPFAM" id="SSF52833">
    <property type="entry name" value="Thioredoxin-like"/>
    <property type="match status" value="1"/>
</dbReference>
<dbReference type="PANTHER" id="PTHR46115">
    <property type="entry name" value="THIOREDOXIN-LIKE PROTEIN 1"/>
    <property type="match status" value="1"/>
</dbReference>
<keyword evidence="1 3" id="KW-1015">Disulfide bond</keyword>
<dbReference type="AlphaFoldDB" id="A0A068YEA4"/>
<dbReference type="InterPro" id="IPR036249">
    <property type="entry name" value="Thioredoxin-like_sf"/>
</dbReference>
<gene>
    <name evidence="5" type="ORF">EmuJ_001061600</name>
</gene>
<comment type="similarity">
    <text evidence="2">Belongs to the thioredoxin family.</text>
</comment>
<proteinExistence type="inferred from homology"/>
<dbReference type="Gene3D" id="3.40.30.10">
    <property type="entry name" value="Glutaredoxin"/>
    <property type="match status" value="1"/>
</dbReference>
<dbReference type="InterPro" id="IPR013766">
    <property type="entry name" value="Thioredoxin_domain"/>
</dbReference>
<evidence type="ECO:0000313" key="6">
    <source>
        <dbReference type="Proteomes" id="UP000017246"/>
    </source>
</evidence>